<sequence length="100" mass="11707">MKREINALVKPLTKTQLKAQIDKGGSLDTVYKECRRYGEILYKSDYEYTYTVNFKTNEKVTDLVTEIYISYKDLYWHFELVKGEVKTAGWSINKPAVVDL</sequence>
<evidence type="ECO:0000313" key="1">
    <source>
        <dbReference type="EMBL" id="QYA57288.1"/>
    </source>
</evidence>
<accession>A0AAE8BCW1</accession>
<organism evidence="1 2">
    <name type="scientific">Hafnia phage vB_HpaM_Zyzzx</name>
    <dbReference type="NCBI Taxonomy" id="2836109"/>
    <lineage>
        <taxon>Viruses</taxon>
        <taxon>Duplodnaviria</taxon>
        <taxon>Heunggongvirae</taxon>
        <taxon>Uroviricota</taxon>
        <taxon>Caudoviricetes</taxon>
        <taxon>Andersonviridae</taxon>
        <taxon>Andersonviridae incertae sedis</taxon>
        <taxon>Daniellevirus</taxon>
        <taxon>Daniellevirus Zyzzx</taxon>
    </lineage>
</organism>
<dbReference type="Proteomes" id="UP000827415">
    <property type="component" value="Segment"/>
</dbReference>
<gene>
    <name evidence="1" type="ORF">ZYZZX_60</name>
</gene>
<evidence type="ECO:0000313" key="2">
    <source>
        <dbReference type="Proteomes" id="UP000827415"/>
    </source>
</evidence>
<proteinExistence type="predicted"/>
<keyword evidence="2" id="KW-1185">Reference proteome</keyword>
<reference evidence="1 2" key="1">
    <citation type="submission" date="2021-03" db="EMBL/GenBank/DDBJ databases">
        <authorList>
            <person name="Thompson D.W."/>
            <person name="Brown H.M.F."/>
            <person name="Thompson S.D."/>
            <person name="Grose J.H."/>
        </authorList>
    </citation>
    <scope>NUCLEOTIDE SEQUENCE [LARGE SCALE GENOMIC DNA]</scope>
</reference>
<dbReference type="EMBL" id="MW749004">
    <property type="protein sequence ID" value="QYA57288.1"/>
    <property type="molecule type" value="Genomic_DNA"/>
</dbReference>
<protein>
    <submittedName>
        <fullName evidence="1">Uncharacterized protein</fullName>
    </submittedName>
</protein>
<name>A0AAE8BCW1_9CAUD</name>